<dbReference type="EMBL" id="JAGGKS010000008">
    <property type="protein sequence ID" value="MBP1926725.1"/>
    <property type="molecule type" value="Genomic_DNA"/>
</dbReference>
<protein>
    <submittedName>
        <fullName evidence="1">Uncharacterized protein</fullName>
    </submittedName>
</protein>
<sequence length="29" mass="3179">MSIQKSVQVVVSKMLVKANGEKGLTIDFK</sequence>
<evidence type="ECO:0000313" key="2">
    <source>
        <dbReference type="Proteomes" id="UP001519342"/>
    </source>
</evidence>
<comment type="caution">
    <text evidence="1">The sequence shown here is derived from an EMBL/GenBank/DDBJ whole genome shotgun (WGS) entry which is preliminary data.</text>
</comment>
<organism evidence="1 2">
    <name type="scientific">Sedimentibacter acidaminivorans</name>
    <dbReference type="NCBI Taxonomy" id="913099"/>
    <lineage>
        <taxon>Bacteria</taxon>
        <taxon>Bacillati</taxon>
        <taxon>Bacillota</taxon>
        <taxon>Tissierellia</taxon>
        <taxon>Sedimentibacter</taxon>
    </lineage>
</organism>
<keyword evidence="2" id="KW-1185">Reference proteome</keyword>
<name>A0ABS4GG96_9FIRM</name>
<reference evidence="1 2" key="1">
    <citation type="submission" date="2021-03" db="EMBL/GenBank/DDBJ databases">
        <title>Genomic Encyclopedia of Type Strains, Phase IV (KMG-IV): sequencing the most valuable type-strain genomes for metagenomic binning, comparative biology and taxonomic classification.</title>
        <authorList>
            <person name="Goeker M."/>
        </authorList>
    </citation>
    <scope>NUCLEOTIDE SEQUENCE [LARGE SCALE GENOMIC DNA]</scope>
    <source>
        <strain evidence="1 2">DSM 24004</strain>
    </source>
</reference>
<evidence type="ECO:0000313" key="1">
    <source>
        <dbReference type="EMBL" id="MBP1926725.1"/>
    </source>
</evidence>
<gene>
    <name evidence="1" type="ORF">J2Z76_002595</name>
</gene>
<proteinExistence type="predicted"/>
<dbReference type="Proteomes" id="UP001519342">
    <property type="component" value="Unassembled WGS sequence"/>
</dbReference>
<accession>A0ABS4GG96</accession>